<dbReference type="Proteomes" id="UP001230649">
    <property type="component" value="Unassembled WGS sequence"/>
</dbReference>
<proteinExistence type="predicted"/>
<reference evidence="1" key="1">
    <citation type="submission" date="2023-04" db="EMBL/GenBank/DDBJ databases">
        <title>Draft Genome sequencing of Naganishia species isolated from polar environments using Oxford Nanopore Technology.</title>
        <authorList>
            <person name="Leo P."/>
            <person name="Venkateswaran K."/>
        </authorList>
    </citation>
    <scope>NUCLEOTIDE SEQUENCE</scope>
    <source>
        <strain evidence="1">MNA-CCFEE 5262</strain>
    </source>
</reference>
<evidence type="ECO:0000313" key="1">
    <source>
        <dbReference type="EMBL" id="KAJ9117968.1"/>
    </source>
</evidence>
<gene>
    <name evidence="1" type="ORF">QFC20_000249</name>
</gene>
<dbReference type="EMBL" id="JASBWS010000001">
    <property type="protein sequence ID" value="KAJ9117968.1"/>
    <property type="molecule type" value="Genomic_DNA"/>
</dbReference>
<evidence type="ECO:0000313" key="2">
    <source>
        <dbReference type="Proteomes" id="UP001230649"/>
    </source>
</evidence>
<comment type="caution">
    <text evidence="1">The sequence shown here is derived from an EMBL/GenBank/DDBJ whole genome shotgun (WGS) entry which is preliminary data.</text>
</comment>
<name>A0ACC2X1S1_9TREE</name>
<organism evidence="1 2">
    <name type="scientific">Naganishia adeliensis</name>
    <dbReference type="NCBI Taxonomy" id="92952"/>
    <lineage>
        <taxon>Eukaryota</taxon>
        <taxon>Fungi</taxon>
        <taxon>Dikarya</taxon>
        <taxon>Basidiomycota</taxon>
        <taxon>Agaricomycotina</taxon>
        <taxon>Tremellomycetes</taxon>
        <taxon>Filobasidiales</taxon>
        <taxon>Filobasidiaceae</taxon>
        <taxon>Naganishia</taxon>
    </lineage>
</organism>
<accession>A0ACC2X1S1</accession>
<keyword evidence="2" id="KW-1185">Reference proteome</keyword>
<protein>
    <submittedName>
        <fullName evidence="1">Uncharacterized protein</fullName>
    </submittedName>
</protein>
<sequence length="81" mass="8909">MEARRESQLKPQQAEVKTMLKEEEAKAQSSSYVVEAPSSDEEAVPGDVTTTLGIAEERPCAQRANLVALATIRSTQDYQIQ</sequence>